<reference evidence="2" key="1">
    <citation type="journal article" date="2023" name="Nat. Plants">
        <title>Single-cell RNA sequencing provides a high-resolution roadmap for understanding the multicellular compartmentation of specialized metabolism.</title>
        <authorList>
            <person name="Sun S."/>
            <person name="Shen X."/>
            <person name="Li Y."/>
            <person name="Li Y."/>
            <person name="Wang S."/>
            <person name="Li R."/>
            <person name="Zhang H."/>
            <person name="Shen G."/>
            <person name="Guo B."/>
            <person name="Wei J."/>
            <person name="Xu J."/>
            <person name="St-Pierre B."/>
            <person name="Chen S."/>
            <person name="Sun C."/>
        </authorList>
    </citation>
    <scope>NUCLEOTIDE SEQUENCE [LARGE SCALE GENOMIC DNA]</scope>
</reference>
<accession>A0ACC0CB47</accession>
<evidence type="ECO:0000313" key="1">
    <source>
        <dbReference type="EMBL" id="KAI5682105.1"/>
    </source>
</evidence>
<dbReference type="EMBL" id="CM044701">
    <property type="protein sequence ID" value="KAI5682105.1"/>
    <property type="molecule type" value="Genomic_DNA"/>
</dbReference>
<gene>
    <name evidence="1" type="ORF">M9H77_03333</name>
</gene>
<protein>
    <submittedName>
        <fullName evidence="1">Uncharacterized protein</fullName>
    </submittedName>
</protein>
<proteinExistence type="predicted"/>
<sequence length="114" mass="12435">MVQMEKSKNASLGGFVASKSKEGFLEPTAEGRVLSTIPGRGSGQMELEGFNLPCTVGRDLVPTSIVGVARKSRSFWRVWRVGEASISLVDSPSNIQRFIFQQSLYLIIISKGKS</sequence>
<evidence type="ECO:0000313" key="2">
    <source>
        <dbReference type="Proteomes" id="UP001060085"/>
    </source>
</evidence>
<organism evidence="1 2">
    <name type="scientific">Catharanthus roseus</name>
    <name type="common">Madagascar periwinkle</name>
    <name type="synonym">Vinca rosea</name>
    <dbReference type="NCBI Taxonomy" id="4058"/>
    <lineage>
        <taxon>Eukaryota</taxon>
        <taxon>Viridiplantae</taxon>
        <taxon>Streptophyta</taxon>
        <taxon>Embryophyta</taxon>
        <taxon>Tracheophyta</taxon>
        <taxon>Spermatophyta</taxon>
        <taxon>Magnoliopsida</taxon>
        <taxon>eudicotyledons</taxon>
        <taxon>Gunneridae</taxon>
        <taxon>Pentapetalae</taxon>
        <taxon>asterids</taxon>
        <taxon>lamiids</taxon>
        <taxon>Gentianales</taxon>
        <taxon>Apocynaceae</taxon>
        <taxon>Rauvolfioideae</taxon>
        <taxon>Vinceae</taxon>
        <taxon>Catharanthinae</taxon>
        <taxon>Catharanthus</taxon>
    </lineage>
</organism>
<comment type="caution">
    <text evidence="1">The sequence shown here is derived from an EMBL/GenBank/DDBJ whole genome shotgun (WGS) entry which is preliminary data.</text>
</comment>
<dbReference type="Proteomes" id="UP001060085">
    <property type="component" value="Linkage Group LG01"/>
</dbReference>
<keyword evidence="2" id="KW-1185">Reference proteome</keyword>
<name>A0ACC0CB47_CATRO</name>